<sequence>MAATISLAHDLGLQTIAEGVENEAQLAFLWAKGCDEVQGYLFSRAKRCTLG</sequence>
<dbReference type="GO" id="GO:0071111">
    <property type="term" value="F:cyclic-guanylate-specific phosphodiesterase activity"/>
    <property type="evidence" value="ECO:0007669"/>
    <property type="project" value="InterPro"/>
</dbReference>
<comment type="caution">
    <text evidence="2">The sequence shown here is derived from an EMBL/GenBank/DDBJ whole genome shotgun (WGS) entry which is preliminary data.</text>
</comment>
<dbReference type="EMBL" id="JDSS02000018">
    <property type="protein sequence ID" value="KFB68945.1"/>
    <property type="molecule type" value="Genomic_DNA"/>
</dbReference>
<evidence type="ECO:0000313" key="3">
    <source>
        <dbReference type="Proteomes" id="UP000019812"/>
    </source>
</evidence>
<dbReference type="Pfam" id="PF00563">
    <property type="entry name" value="EAL"/>
    <property type="match status" value="1"/>
</dbReference>
<name>A0A084Y2K1_9PROT</name>
<accession>A0A084Y2K1</accession>
<dbReference type="Proteomes" id="UP000019812">
    <property type="component" value="Unassembled WGS sequence"/>
</dbReference>
<proteinExistence type="predicted"/>
<reference evidence="2 3" key="1">
    <citation type="submission" date="2014-07" db="EMBL/GenBank/DDBJ databases">
        <title>Expanding our view of genomic diversity in Candidatus Accumulibacter clades.</title>
        <authorList>
            <person name="Skennerton C.T."/>
            <person name="Barr J.J."/>
            <person name="Slater F.R."/>
            <person name="Bond P.L."/>
            <person name="Tyson G.W."/>
        </authorList>
    </citation>
    <scope>NUCLEOTIDE SEQUENCE [LARGE SCALE GENOMIC DNA]</scope>
    <source>
        <strain evidence="3">SK-01</strain>
    </source>
</reference>
<dbReference type="PANTHER" id="PTHR33121:SF70">
    <property type="entry name" value="SIGNALING PROTEIN YKOW"/>
    <property type="match status" value="1"/>
</dbReference>
<dbReference type="InterPro" id="IPR035919">
    <property type="entry name" value="EAL_sf"/>
</dbReference>
<organism evidence="2 3">
    <name type="scientific">Candidatus Accumulibacter vicinus</name>
    <dbReference type="NCBI Taxonomy" id="2954382"/>
    <lineage>
        <taxon>Bacteria</taxon>
        <taxon>Pseudomonadati</taxon>
        <taxon>Pseudomonadota</taxon>
        <taxon>Betaproteobacteria</taxon>
        <taxon>Candidatus Accumulibacter</taxon>
    </lineage>
</organism>
<dbReference type="InterPro" id="IPR050706">
    <property type="entry name" value="Cyclic-di-GMP_PDE-like"/>
</dbReference>
<dbReference type="PANTHER" id="PTHR33121">
    <property type="entry name" value="CYCLIC DI-GMP PHOSPHODIESTERASE PDEF"/>
    <property type="match status" value="1"/>
</dbReference>
<evidence type="ECO:0000259" key="1">
    <source>
        <dbReference type="PROSITE" id="PS50883"/>
    </source>
</evidence>
<dbReference type="SUPFAM" id="SSF141868">
    <property type="entry name" value="EAL domain-like"/>
    <property type="match status" value="1"/>
</dbReference>
<dbReference type="STRING" id="1457154.CAPSK01_001134"/>
<protein>
    <submittedName>
        <fullName evidence="2">Putative membrane protein YjcC</fullName>
    </submittedName>
</protein>
<dbReference type="Gene3D" id="3.20.20.450">
    <property type="entry name" value="EAL domain"/>
    <property type="match status" value="1"/>
</dbReference>
<dbReference type="AlphaFoldDB" id="A0A084Y2K1"/>
<dbReference type="InterPro" id="IPR001633">
    <property type="entry name" value="EAL_dom"/>
</dbReference>
<gene>
    <name evidence="2" type="primary">yjcC</name>
    <name evidence="2" type="ORF">CAPSK01_001134</name>
</gene>
<evidence type="ECO:0000313" key="2">
    <source>
        <dbReference type="EMBL" id="KFB68945.1"/>
    </source>
</evidence>
<feature type="domain" description="EAL" evidence="1">
    <location>
        <begin position="1"/>
        <end position="51"/>
    </location>
</feature>
<dbReference type="PROSITE" id="PS50883">
    <property type="entry name" value="EAL"/>
    <property type="match status" value="1"/>
</dbReference>